<sequence>MAFVNLKEMAKRLGRTEEEVMAYVDSGIITTKSHAHPCNFGDGNEIAFRPEKVLAEIEAKKKVKEPEPEQEEEPEPEQPTEDQGEGPIENQSQFFLLLRFSPSSLF</sequence>
<evidence type="ECO:0000313" key="2">
    <source>
        <dbReference type="EMBL" id="GAG89579.1"/>
    </source>
</evidence>
<dbReference type="AlphaFoldDB" id="X1B1G7"/>
<gene>
    <name evidence="2" type="ORF">S01H4_22942</name>
</gene>
<evidence type="ECO:0000256" key="1">
    <source>
        <dbReference type="SAM" id="MobiDB-lite"/>
    </source>
</evidence>
<feature type="region of interest" description="Disordered" evidence="1">
    <location>
        <begin position="59"/>
        <end position="89"/>
    </location>
</feature>
<proteinExistence type="predicted"/>
<feature type="compositionally biased region" description="Acidic residues" evidence="1">
    <location>
        <begin position="68"/>
        <end position="84"/>
    </location>
</feature>
<dbReference type="EMBL" id="BART01010583">
    <property type="protein sequence ID" value="GAG89579.1"/>
    <property type="molecule type" value="Genomic_DNA"/>
</dbReference>
<protein>
    <submittedName>
        <fullName evidence="2">Uncharacterized protein</fullName>
    </submittedName>
</protein>
<name>X1B1G7_9ZZZZ</name>
<reference evidence="2" key="1">
    <citation type="journal article" date="2014" name="Front. Microbiol.">
        <title>High frequency of phylogenetically diverse reductive dehalogenase-homologous genes in deep subseafloor sedimentary metagenomes.</title>
        <authorList>
            <person name="Kawai M."/>
            <person name="Futagami T."/>
            <person name="Toyoda A."/>
            <person name="Takaki Y."/>
            <person name="Nishi S."/>
            <person name="Hori S."/>
            <person name="Arai W."/>
            <person name="Tsubouchi T."/>
            <person name="Morono Y."/>
            <person name="Uchiyama I."/>
            <person name="Ito T."/>
            <person name="Fujiyama A."/>
            <person name="Inagaki F."/>
            <person name="Takami H."/>
        </authorList>
    </citation>
    <scope>NUCLEOTIDE SEQUENCE</scope>
    <source>
        <strain evidence="2">Expedition CK06-06</strain>
    </source>
</reference>
<comment type="caution">
    <text evidence="2">The sequence shown here is derived from an EMBL/GenBank/DDBJ whole genome shotgun (WGS) entry which is preliminary data.</text>
</comment>
<accession>X1B1G7</accession>
<organism evidence="2">
    <name type="scientific">marine sediment metagenome</name>
    <dbReference type="NCBI Taxonomy" id="412755"/>
    <lineage>
        <taxon>unclassified sequences</taxon>
        <taxon>metagenomes</taxon>
        <taxon>ecological metagenomes</taxon>
    </lineage>
</organism>